<gene>
    <name evidence="1" type="ORF">Tco_0705534</name>
</gene>
<comment type="caution">
    <text evidence="1">The sequence shown here is derived from an EMBL/GenBank/DDBJ whole genome shotgun (WGS) entry which is preliminary data.</text>
</comment>
<reference evidence="1" key="2">
    <citation type="submission" date="2022-01" db="EMBL/GenBank/DDBJ databases">
        <authorList>
            <person name="Yamashiro T."/>
            <person name="Shiraishi A."/>
            <person name="Satake H."/>
            <person name="Nakayama K."/>
        </authorList>
    </citation>
    <scope>NUCLEOTIDE SEQUENCE</scope>
</reference>
<proteinExistence type="predicted"/>
<protein>
    <submittedName>
        <fullName evidence="1">Uncharacterized protein</fullName>
    </submittedName>
</protein>
<name>A0ABQ4Y6U6_9ASTR</name>
<evidence type="ECO:0000313" key="2">
    <source>
        <dbReference type="Proteomes" id="UP001151760"/>
    </source>
</evidence>
<dbReference type="EMBL" id="BQNB010010097">
    <property type="protein sequence ID" value="GJS72693.1"/>
    <property type="molecule type" value="Genomic_DNA"/>
</dbReference>
<sequence length="588" mass="68844">MQYSEQPIFVDDSNIDITSDSNVITYDQYMKENKSEVVQDTTSSEQQDAMIIQYFEIQKKELLIKNDRLLEQIISQDIVCNAMHSYDNLVKYVDMEKSYIDEYSKCLELEVELSKKNHMVEKAFYNELSNRFSRLEKQFTKEKHNNQIAKLKGKSVSDCTTPVNNSTVIAARMFKLDLPPLSPKLRKNMEAHVDYLKQTKEHADTLCEIVEEAKTLQLLDNDLDYACKFTTRIQELLVYHRFIMDDPNITMKEYIRLQEEKALSRGETFDWQTAKYGKMEYCENKDDSFTNLKTEYPAIDFDDTSDATLLCEPVVSPLDNNEIDFNISFDESDDEDYMNDKVNMPSSLSPEPTFGYIEDLDFFKDFENEFPAIAYNDLKSKSDPLIEPSVSSQHIDKFEISLSEYDEEEQNVLYFNDSFPLDCRELIFLVDMAPLPHHDLRHPWLRYQVDGYDEGIVHSYEQRLETIWGRAVKTSHAMEAVVELGEAWRRMTWRQFILALGLHIEEEMAEAGFGAYWSGSKRVIPDKGDLRDYWMEILSDRDFLGDRPSYVFIRDPMRRLCHRMIACSISGRGQAPEKFPRIIVIIEK</sequence>
<organism evidence="1 2">
    <name type="scientific">Tanacetum coccineum</name>
    <dbReference type="NCBI Taxonomy" id="301880"/>
    <lineage>
        <taxon>Eukaryota</taxon>
        <taxon>Viridiplantae</taxon>
        <taxon>Streptophyta</taxon>
        <taxon>Embryophyta</taxon>
        <taxon>Tracheophyta</taxon>
        <taxon>Spermatophyta</taxon>
        <taxon>Magnoliopsida</taxon>
        <taxon>eudicotyledons</taxon>
        <taxon>Gunneridae</taxon>
        <taxon>Pentapetalae</taxon>
        <taxon>asterids</taxon>
        <taxon>campanulids</taxon>
        <taxon>Asterales</taxon>
        <taxon>Asteraceae</taxon>
        <taxon>Asteroideae</taxon>
        <taxon>Anthemideae</taxon>
        <taxon>Anthemidinae</taxon>
        <taxon>Tanacetum</taxon>
    </lineage>
</organism>
<dbReference type="Proteomes" id="UP001151760">
    <property type="component" value="Unassembled WGS sequence"/>
</dbReference>
<keyword evidence="2" id="KW-1185">Reference proteome</keyword>
<evidence type="ECO:0000313" key="1">
    <source>
        <dbReference type="EMBL" id="GJS72693.1"/>
    </source>
</evidence>
<accession>A0ABQ4Y6U6</accession>
<reference evidence="1" key="1">
    <citation type="journal article" date="2022" name="Int. J. Mol. Sci.">
        <title>Draft Genome of Tanacetum Coccineum: Genomic Comparison of Closely Related Tanacetum-Family Plants.</title>
        <authorList>
            <person name="Yamashiro T."/>
            <person name="Shiraishi A."/>
            <person name="Nakayama K."/>
            <person name="Satake H."/>
        </authorList>
    </citation>
    <scope>NUCLEOTIDE SEQUENCE</scope>
</reference>